<dbReference type="Proteomes" id="UP000650466">
    <property type="component" value="Unassembled WGS sequence"/>
</dbReference>
<keyword evidence="1" id="KW-0472">Membrane</keyword>
<evidence type="ECO:0000313" key="4">
    <source>
        <dbReference type="Proteomes" id="UP000650466"/>
    </source>
</evidence>
<sequence>MNSVVPTSSVQHDKEQIQNILNQDEYTSYHPVTNGSFWDWLKPLLQPLWRKIRSWLPDFHVSEAASNWLTLGVTVLLIGIAGFAIYWFSKQIIRQKRIRSEAYLPAGELSRSYDYYWQQASEMRRTGEWREGVRSVFLSFLFYLESKRSIRVEKWKTNWEYAEELTGAAPHLAPLFQESSLVFERIWYGKEDVTEEQFASMYEQVAQVIGREGDSHERAK</sequence>
<keyword evidence="4" id="KW-1185">Reference proteome</keyword>
<protein>
    <submittedName>
        <fullName evidence="3">DUF4129 domain-containing protein</fullName>
    </submittedName>
</protein>
<keyword evidence="1" id="KW-0812">Transmembrane</keyword>
<feature type="transmembrane region" description="Helical" evidence="1">
    <location>
        <begin position="68"/>
        <end position="89"/>
    </location>
</feature>
<evidence type="ECO:0000313" key="3">
    <source>
        <dbReference type="EMBL" id="MBD0383657.1"/>
    </source>
</evidence>
<gene>
    <name evidence="3" type="ORF">ICC18_26625</name>
</gene>
<reference evidence="3" key="1">
    <citation type="submission" date="2020-09" db="EMBL/GenBank/DDBJ databases">
        <title>Draft Genome Sequence of Paenibacillus sp. WST5.</title>
        <authorList>
            <person name="Bao Z."/>
        </authorList>
    </citation>
    <scope>NUCLEOTIDE SEQUENCE</scope>
    <source>
        <strain evidence="3">WST5</strain>
    </source>
</reference>
<comment type="caution">
    <text evidence="3">The sequence shown here is derived from an EMBL/GenBank/DDBJ whole genome shotgun (WGS) entry which is preliminary data.</text>
</comment>
<accession>A0A926KT34</accession>
<dbReference type="RefSeq" id="WP_188177444.1">
    <property type="nucleotide sequence ID" value="NZ_JACVVD010000012.1"/>
</dbReference>
<dbReference type="Pfam" id="PF13559">
    <property type="entry name" value="DUF4129"/>
    <property type="match status" value="1"/>
</dbReference>
<proteinExistence type="predicted"/>
<dbReference type="InterPro" id="IPR025403">
    <property type="entry name" value="TgpA-like_C"/>
</dbReference>
<dbReference type="AlphaFoldDB" id="A0A926KT34"/>
<dbReference type="EMBL" id="JACVVD010000012">
    <property type="protein sequence ID" value="MBD0383657.1"/>
    <property type="molecule type" value="Genomic_DNA"/>
</dbReference>
<organism evidence="3 4">
    <name type="scientific">Paenibacillus sedimenti</name>
    <dbReference type="NCBI Taxonomy" id="2770274"/>
    <lineage>
        <taxon>Bacteria</taxon>
        <taxon>Bacillati</taxon>
        <taxon>Bacillota</taxon>
        <taxon>Bacilli</taxon>
        <taxon>Bacillales</taxon>
        <taxon>Paenibacillaceae</taxon>
        <taxon>Paenibacillus</taxon>
    </lineage>
</organism>
<evidence type="ECO:0000259" key="2">
    <source>
        <dbReference type="Pfam" id="PF13559"/>
    </source>
</evidence>
<name>A0A926KT34_9BACL</name>
<evidence type="ECO:0000256" key="1">
    <source>
        <dbReference type="SAM" id="Phobius"/>
    </source>
</evidence>
<keyword evidence="1" id="KW-1133">Transmembrane helix</keyword>
<feature type="domain" description="Protein-glutamine gamma-glutamyltransferase-like C-terminal" evidence="2">
    <location>
        <begin position="144"/>
        <end position="203"/>
    </location>
</feature>